<proteinExistence type="predicted"/>
<evidence type="ECO:0000313" key="2">
    <source>
        <dbReference type="Proteomes" id="UP001156690"/>
    </source>
</evidence>
<dbReference type="EMBL" id="BSNX01000030">
    <property type="protein sequence ID" value="GLQ73492.1"/>
    <property type="molecule type" value="Genomic_DNA"/>
</dbReference>
<reference evidence="2" key="1">
    <citation type="journal article" date="2019" name="Int. J. Syst. Evol. Microbiol.">
        <title>The Global Catalogue of Microorganisms (GCM) 10K type strain sequencing project: providing services to taxonomists for standard genome sequencing and annotation.</title>
        <authorList>
            <consortium name="The Broad Institute Genomics Platform"/>
            <consortium name="The Broad Institute Genome Sequencing Center for Infectious Disease"/>
            <person name="Wu L."/>
            <person name="Ma J."/>
        </authorList>
    </citation>
    <scope>NUCLEOTIDE SEQUENCE [LARGE SCALE GENOMIC DNA]</scope>
    <source>
        <strain evidence="2">NBRC 15640</strain>
    </source>
</reference>
<name>A0AAV5NS86_9VIBR</name>
<evidence type="ECO:0000313" key="1">
    <source>
        <dbReference type="EMBL" id="GLQ73492.1"/>
    </source>
</evidence>
<dbReference type="AlphaFoldDB" id="A0AAV5NS86"/>
<keyword evidence="2" id="KW-1185">Reference proteome</keyword>
<gene>
    <name evidence="1" type="ORF">GCM10007932_28520</name>
</gene>
<accession>A0AAV5NS86</accession>
<sequence>MWALVDDDPNSFFGNNLGFNELSDQYDDNFLRKGSLAQSIHCCSVGTTIALNYIRSLKSVFIEPNKILN</sequence>
<dbReference type="Proteomes" id="UP001156690">
    <property type="component" value="Unassembled WGS sequence"/>
</dbReference>
<comment type="caution">
    <text evidence="1">The sequence shown here is derived from an EMBL/GenBank/DDBJ whole genome shotgun (WGS) entry which is preliminary data.</text>
</comment>
<protein>
    <submittedName>
        <fullName evidence="1">Uncharacterized protein</fullName>
    </submittedName>
</protein>
<organism evidence="1 2">
    <name type="scientific">Vibrio penaeicida</name>
    <dbReference type="NCBI Taxonomy" id="104609"/>
    <lineage>
        <taxon>Bacteria</taxon>
        <taxon>Pseudomonadati</taxon>
        <taxon>Pseudomonadota</taxon>
        <taxon>Gammaproteobacteria</taxon>
        <taxon>Vibrionales</taxon>
        <taxon>Vibrionaceae</taxon>
        <taxon>Vibrio</taxon>
    </lineage>
</organism>